<dbReference type="RefSeq" id="WP_128250379.1">
    <property type="nucleotide sequence ID" value="NZ_CP034951.1"/>
</dbReference>
<organism evidence="2 3">
    <name type="scientific">Aequorivita ciconiae</name>
    <dbReference type="NCBI Taxonomy" id="2494375"/>
    <lineage>
        <taxon>Bacteria</taxon>
        <taxon>Pseudomonadati</taxon>
        <taxon>Bacteroidota</taxon>
        <taxon>Flavobacteriia</taxon>
        <taxon>Flavobacteriales</taxon>
        <taxon>Flavobacteriaceae</taxon>
        <taxon>Aequorivita</taxon>
    </lineage>
</organism>
<keyword evidence="3" id="KW-1185">Reference proteome</keyword>
<gene>
    <name evidence="2" type="ORF">EI546_09845</name>
</gene>
<dbReference type="EMBL" id="CP034951">
    <property type="protein sequence ID" value="QAA82005.1"/>
    <property type="molecule type" value="Genomic_DNA"/>
</dbReference>
<dbReference type="AlphaFoldDB" id="A0A410G466"/>
<dbReference type="InterPro" id="IPR046235">
    <property type="entry name" value="DUF6268"/>
</dbReference>
<dbReference type="KEGG" id="aev:EI546_09845"/>
<dbReference type="Pfam" id="PF19783">
    <property type="entry name" value="DUF6268"/>
    <property type="match status" value="1"/>
</dbReference>
<name>A0A410G466_9FLAO</name>
<protein>
    <recommendedName>
        <fullName evidence="1">DUF6268 domain-containing protein</fullName>
    </recommendedName>
</protein>
<evidence type="ECO:0000313" key="2">
    <source>
        <dbReference type="EMBL" id="QAA82005.1"/>
    </source>
</evidence>
<dbReference type="OrthoDB" id="1488805at2"/>
<dbReference type="Proteomes" id="UP000285517">
    <property type="component" value="Chromosome"/>
</dbReference>
<evidence type="ECO:0000313" key="3">
    <source>
        <dbReference type="Proteomes" id="UP000285517"/>
    </source>
</evidence>
<reference evidence="2 3" key="1">
    <citation type="submission" date="2019-01" db="EMBL/GenBank/DDBJ databases">
        <title>Complete genome sequencing of Aequorivita sp. H23M31.</title>
        <authorList>
            <person name="Bae J.-W."/>
        </authorList>
    </citation>
    <scope>NUCLEOTIDE SEQUENCE [LARGE SCALE GENOMIC DNA]</scope>
    <source>
        <strain evidence="2 3">H23M31</strain>
    </source>
</reference>
<sequence length="297" mass="33911">MKKQLLLFLLFPLLGLGQEYVDIFKVGYGQTFKNEFKDKEASTDIKFLNMGVTVPIPLNENHAFITGAEFTYSNLQLFPEAEYSSLYSTFLTLGLASNWNKKWSSTLVLLPKLASDFDPVSSKDFFMGGLGVIKFRKNENLLYRFGAYASQEAFGVFATPILGLNYLSENNKFEIDLNLPIKGDINYKFEFATVGIDYLGISRSFNLHYEDMPSMYVDLGSTQVASYLQFKVFKEEILLRTKFGYSSDNYEVYAQDDKVDLALSAFNFGDNRTQLNPSLSGSLFVKLELVYRYNFHK</sequence>
<proteinExistence type="predicted"/>
<evidence type="ECO:0000259" key="1">
    <source>
        <dbReference type="Pfam" id="PF19783"/>
    </source>
</evidence>
<feature type="domain" description="DUF6268" evidence="1">
    <location>
        <begin position="34"/>
        <end position="189"/>
    </location>
</feature>
<accession>A0A410G466</accession>